<dbReference type="AlphaFoldDB" id="A0A7W5JWC2"/>
<feature type="transmembrane region" description="Helical" evidence="5">
    <location>
        <begin position="171"/>
        <end position="192"/>
    </location>
</feature>
<comment type="subcellular location">
    <subcellularLocation>
        <location evidence="1">Membrane</location>
        <topology evidence="1">Multi-pass membrane protein</topology>
    </subcellularLocation>
</comment>
<name>A0A7W5JWC2_9ACTN</name>
<protein>
    <recommendedName>
        <fullName evidence="8">Magnesium transporter NIPA</fullName>
    </recommendedName>
</protein>
<feature type="transmembrane region" description="Helical" evidence="5">
    <location>
        <begin position="262"/>
        <end position="285"/>
    </location>
</feature>
<evidence type="ECO:0000256" key="1">
    <source>
        <dbReference type="ARBA" id="ARBA00004141"/>
    </source>
</evidence>
<dbReference type="GO" id="GO:0016020">
    <property type="term" value="C:membrane"/>
    <property type="evidence" value="ECO:0007669"/>
    <property type="project" value="UniProtKB-SubCell"/>
</dbReference>
<evidence type="ECO:0000256" key="3">
    <source>
        <dbReference type="ARBA" id="ARBA00022989"/>
    </source>
</evidence>
<dbReference type="EMBL" id="JACHZG010000001">
    <property type="protein sequence ID" value="MBB3327523.1"/>
    <property type="molecule type" value="Genomic_DNA"/>
</dbReference>
<evidence type="ECO:0000256" key="5">
    <source>
        <dbReference type="SAM" id="Phobius"/>
    </source>
</evidence>
<feature type="transmembrane region" description="Helical" evidence="5">
    <location>
        <begin position="235"/>
        <end position="256"/>
    </location>
</feature>
<evidence type="ECO:0000313" key="6">
    <source>
        <dbReference type="EMBL" id="MBB3327523.1"/>
    </source>
</evidence>
<dbReference type="PANTHER" id="PTHR40761:SF1">
    <property type="entry name" value="CONSERVED INTEGRAL MEMBRANE ALANINE VALINE AND LEUCINE RICH PROTEIN-RELATED"/>
    <property type="match status" value="1"/>
</dbReference>
<dbReference type="GO" id="GO:0015095">
    <property type="term" value="F:magnesium ion transmembrane transporter activity"/>
    <property type="evidence" value="ECO:0007669"/>
    <property type="project" value="InterPro"/>
</dbReference>
<feature type="transmembrane region" description="Helical" evidence="5">
    <location>
        <begin position="135"/>
        <end position="159"/>
    </location>
</feature>
<keyword evidence="7" id="KW-1185">Reference proteome</keyword>
<evidence type="ECO:0000313" key="7">
    <source>
        <dbReference type="Proteomes" id="UP000565572"/>
    </source>
</evidence>
<feature type="transmembrane region" description="Helical" evidence="5">
    <location>
        <begin position="109"/>
        <end position="129"/>
    </location>
</feature>
<dbReference type="Proteomes" id="UP000565572">
    <property type="component" value="Unassembled WGS sequence"/>
</dbReference>
<dbReference type="Pfam" id="PF05653">
    <property type="entry name" value="Mg_trans_NIPA"/>
    <property type="match status" value="1"/>
</dbReference>
<keyword evidence="3 5" id="KW-1133">Transmembrane helix</keyword>
<keyword evidence="2 5" id="KW-0812">Transmembrane</keyword>
<dbReference type="RefSeq" id="WP_183338807.1">
    <property type="nucleotide sequence ID" value="NZ_JACHZG010000001.1"/>
</dbReference>
<accession>A0A7W5JWC2</accession>
<evidence type="ECO:0000256" key="2">
    <source>
        <dbReference type="ARBA" id="ARBA00022692"/>
    </source>
</evidence>
<evidence type="ECO:0008006" key="8">
    <source>
        <dbReference type="Google" id="ProtNLM"/>
    </source>
</evidence>
<sequence>MNVLAVGLAALGALFFGLASVRQHRAVQAGAPNTRAGVGERLAAGLRLLRQPAWLLGAGQAGLGGGLHVVALALAPITLVQPVGVLAVPVTVVASALARRRRPSRAQGLGTLLSVAGVAALTVVLLLPASRPATLPAWGTLAAGVAAVLAAGTAVALLLGRPGAPALLRCASRAVVAAALFGLVSVLVRTLGQVVRSPVATDPALVATAVVGLALALPLGVWAMQSAYLFGAPQVVICCLTLVDPLTAVVGGRYLLQDGSAIGGPVLAAAVGCALVAAAGVVLLARGYPAEPGATVRR</sequence>
<proteinExistence type="predicted"/>
<feature type="transmembrane region" description="Helical" evidence="5">
    <location>
        <begin position="204"/>
        <end position="223"/>
    </location>
</feature>
<organism evidence="6 7">
    <name type="scientific">Microlunatus antarcticus</name>
    <dbReference type="NCBI Taxonomy" id="53388"/>
    <lineage>
        <taxon>Bacteria</taxon>
        <taxon>Bacillati</taxon>
        <taxon>Actinomycetota</taxon>
        <taxon>Actinomycetes</taxon>
        <taxon>Propionibacteriales</taxon>
        <taxon>Propionibacteriaceae</taxon>
        <taxon>Microlunatus</taxon>
    </lineage>
</organism>
<comment type="caution">
    <text evidence="6">The sequence shown here is derived from an EMBL/GenBank/DDBJ whole genome shotgun (WGS) entry which is preliminary data.</text>
</comment>
<evidence type="ECO:0000256" key="4">
    <source>
        <dbReference type="ARBA" id="ARBA00023136"/>
    </source>
</evidence>
<gene>
    <name evidence="6" type="ORF">FHX39_002467</name>
</gene>
<reference evidence="6 7" key="1">
    <citation type="submission" date="2020-08" db="EMBL/GenBank/DDBJ databases">
        <title>Sequencing the genomes of 1000 actinobacteria strains.</title>
        <authorList>
            <person name="Klenk H.-P."/>
        </authorList>
    </citation>
    <scope>NUCLEOTIDE SEQUENCE [LARGE SCALE GENOMIC DNA]</scope>
    <source>
        <strain evidence="6 7">DSM 11053</strain>
    </source>
</reference>
<dbReference type="InterPro" id="IPR008521">
    <property type="entry name" value="Mg_trans_NIPA"/>
</dbReference>
<feature type="transmembrane region" description="Helical" evidence="5">
    <location>
        <begin position="69"/>
        <end position="97"/>
    </location>
</feature>
<dbReference type="PANTHER" id="PTHR40761">
    <property type="entry name" value="CONSERVED INTEGRAL MEMBRANE ALANINE VALINE AND LEUCINE RICH PROTEIN-RELATED"/>
    <property type="match status" value="1"/>
</dbReference>
<keyword evidence="4 5" id="KW-0472">Membrane</keyword>